<evidence type="ECO:0000313" key="3">
    <source>
        <dbReference type="Proteomes" id="UP000887116"/>
    </source>
</evidence>
<feature type="compositionally biased region" description="Polar residues" evidence="1">
    <location>
        <begin position="95"/>
        <end position="113"/>
    </location>
</feature>
<evidence type="ECO:0000313" key="2">
    <source>
        <dbReference type="EMBL" id="GFR32193.1"/>
    </source>
</evidence>
<reference evidence="2" key="1">
    <citation type="submission" date="2020-07" db="EMBL/GenBank/DDBJ databases">
        <title>Multicomponent nature underlies the extraordinary mechanical properties of spider dragline silk.</title>
        <authorList>
            <person name="Kono N."/>
            <person name="Nakamura H."/>
            <person name="Mori M."/>
            <person name="Yoshida Y."/>
            <person name="Ohtoshi R."/>
            <person name="Malay A.D."/>
            <person name="Moran D.A.P."/>
            <person name="Tomita M."/>
            <person name="Numata K."/>
            <person name="Arakawa K."/>
        </authorList>
    </citation>
    <scope>NUCLEOTIDE SEQUENCE</scope>
</reference>
<evidence type="ECO:0000256" key="1">
    <source>
        <dbReference type="SAM" id="MobiDB-lite"/>
    </source>
</evidence>
<dbReference type="Proteomes" id="UP000887116">
    <property type="component" value="Unassembled WGS sequence"/>
</dbReference>
<protein>
    <submittedName>
        <fullName evidence="2">Uncharacterized protein</fullName>
    </submittedName>
</protein>
<keyword evidence="3" id="KW-1185">Reference proteome</keyword>
<name>A0A8X6HYP9_TRICU</name>
<accession>A0A8X6HYP9</accession>
<gene>
    <name evidence="2" type="ORF">TNCT_647611</name>
</gene>
<organism evidence="2 3">
    <name type="scientific">Trichonephila clavata</name>
    <name type="common">Joro spider</name>
    <name type="synonym">Nephila clavata</name>
    <dbReference type="NCBI Taxonomy" id="2740835"/>
    <lineage>
        <taxon>Eukaryota</taxon>
        <taxon>Metazoa</taxon>
        <taxon>Ecdysozoa</taxon>
        <taxon>Arthropoda</taxon>
        <taxon>Chelicerata</taxon>
        <taxon>Arachnida</taxon>
        <taxon>Araneae</taxon>
        <taxon>Araneomorphae</taxon>
        <taxon>Entelegynae</taxon>
        <taxon>Araneoidea</taxon>
        <taxon>Nephilidae</taxon>
        <taxon>Trichonephila</taxon>
    </lineage>
</organism>
<comment type="caution">
    <text evidence="2">The sequence shown here is derived from an EMBL/GenBank/DDBJ whole genome shotgun (WGS) entry which is preliminary data.</text>
</comment>
<dbReference type="AlphaFoldDB" id="A0A8X6HYP9"/>
<dbReference type="EMBL" id="BMAO01009631">
    <property type="protein sequence ID" value="GFR32193.1"/>
    <property type="molecule type" value="Genomic_DNA"/>
</dbReference>
<sequence length="113" mass="12445">MAHVMQLGCAIKVRRIPRPLADARRGLSLCCRVILLFYPCIADPSGKRLPKWPGESWHELLPQEDVFGPQAVPFHNLGLFVGGSSHAHHRDHGLESNTSARNVFTSTLPSDGP</sequence>
<feature type="region of interest" description="Disordered" evidence="1">
    <location>
        <begin position="86"/>
        <end position="113"/>
    </location>
</feature>
<proteinExistence type="predicted"/>